<dbReference type="InterPro" id="IPR010982">
    <property type="entry name" value="Lambda_DNA-bd_dom_sf"/>
</dbReference>
<accession>A0A164BZV8</accession>
<dbReference type="Proteomes" id="UP000076501">
    <property type="component" value="Unassembled WGS sequence"/>
</dbReference>
<evidence type="ECO:0000259" key="1">
    <source>
        <dbReference type="PROSITE" id="PS50943"/>
    </source>
</evidence>
<gene>
    <name evidence="2" type="ORF">B4082_5215</name>
</gene>
<dbReference type="PROSITE" id="PS50943">
    <property type="entry name" value="HTH_CROC1"/>
    <property type="match status" value="1"/>
</dbReference>
<dbReference type="Gene3D" id="1.10.260.40">
    <property type="entry name" value="lambda repressor-like DNA-binding domains"/>
    <property type="match status" value="1"/>
</dbReference>
<sequence>MLQHLGQTIRTLRKHKGITLNELAAKLHVSPGYLSNLETMKTDTVSLVFLEQIQEELNLFPALTQETDSPNHELNFRLQRLCQVLQKTHDENPVLADYFMSHIEKGLEIYQQSQ</sequence>
<proteinExistence type="predicted"/>
<dbReference type="SMART" id="SM00530">
    <property type="entry name" value="HTH_XRE"/>
    <property type="match status" value="1"/>
</dbReference>
<feature type="domain" description="HTH cro/C1-type" evidence="1">
    <location>
        <begin position="9"/>
        <end position="63"/>
    </location>
</feature>
<dbReference type="Pfam" id="PF01381">
    <property type="entry name" value="HTH_3"/>
    <property type="match status" value="1"/>
</dbReference>
<dbReference type="SUPFAM" id="SSF47413">
    <property type="entry name" value="lambda repressor-like DNA-binding domains"/>
    <property type="match status" value="1"/>
</dbReference>
<dbReference type="PATRIC" id="fig|1396.539.peg.5838"/>
<evidence type="ECO:0000313" key="2">
    <source>
        <dbReference type="EMBL" id="KZD27678.1"/>
    </source>
</evidence>
<organism evidence="2 3">
    <name type="scientific">Bacillus cereus</name>
    <dbReference type="NCBI Taxonomy" id="1396"/>
    <lineage>
        <taxon>Bacteria</taxon>
        <taxon>Bacillati</taxon>
        <taxon>Bacillota</taxon>
        <taxon>Bacilli</taxon>
        <taxon>Bacillales</taxon>
        <taxon>Bacillaceae</taxon>
        <taxon>Bacillus</taxon>
        <taxon>Bacillus cereus group</taxon>
    </lineage>
</organism>
<evidence type="ECO:0000313" key="3">
    <source>
        <dbReference type="Proteomes" id="UP000076501"/>
    </source>
</evidence>
<dbReference type="EMBL" id="LJKA01000073">
    <property type="protein sequence ID" value="KZD27678.1"/>
    <property type="molecule type" value="Genomic_DNA"/>
</dbReference>
<name>A0A164BZV8_BACCE</name>
<dbReference type="GO" id="GO:0003677">
    <property type="term" value="F:DNA binding"/>
    <property type="evidence" value="ECO:0007669"/>
    <property type="project" value="InterPro"/>
</dbReference>
<dbReference type="RefSeq" id="WP_063224799.1">
    <property type="nucleotide sequence ID" value="NZ_LJKA01000073.1"/>
</dbReference>
<comment type="caution">
    <text evidence="2">The sequence shown here is derived from an EMBL/GenBank/DDBJ whole genome shotgun (WGS) entry which is preliminary data.</text>
</comment>
<dbReference type="AlphaFoldDB" id="A0A164BZV8"/>
<dbReference type="InterPro" id="IPR001387">
    <property type="entry name" value="Cro/C1-type_HTH"/>
</dbReference>
<protein>
    <submittedName>
        <fullName evidence="2">Helix-turn-helix domain protein</fullName>
    </submittedName>
</protein>
<reference evidence="2 3" key="1">
    <citation type="submission" date="2015-09" db="EMBL/GenBank/DDBJ databases">
        <title>Bacillus cereus food isolates.</title>
        <authorList>
            <person name="Boekhorst J."/>
        </authorList>
    </citation>
    <scope>NUCLEOTIDE SEQUENCE [LARGE SCALE GENOMIC DNA]</scope>
    <source>
        <strain evidence="2 3">B4082</strain>
    </source>
</reference>
<dbReference type="CDD" id="cd00093">
    <property type="entry name" value="HTH_XRE"/>
    <property type="match status" value="1"/>
</dbReference>